<dbReference type="SUPFAM" id="SSF81383">
    <property type="entry name" value="F-box domain"/>
    <property type="match status" value="1"/>
</dbReference>
<name>A0A445C903_ARAHY</name>
<evidence type="ECO:0000313" key="3">
    <source>
        <dbReference type="EMBL" id="RYR47437.1"/>
    </source>
</evidence>
<accession>A0A445C903</accession>
<protein>
    <recommendedName>
        <fullName evidence="2">F-box domain-containing protein</fullName>
    </recommendedName>
</protein>
<dbReference type="InterPro" id="IPR053197">
    <property type="entry name" value="F-box_SCFL_complex_component"/>
</dbReference>
<dbReference type="PROSITE" id="PS50181">
    <property type="entry name" value="FBOX"/>
    <property type="match status" value="1"/>
</dbReference>
<dbReference type="InterPro" id="IPR053781">
    <property type="entry name" value="F-box_AtFBL13-like"/>
</dbReference>
<dbReference type="EMBL" id="SDMP01000007">
    <property type="protein sequence ID" value="RYR47437.1"/>
    <property type="molecule type" value="Genomic_DNA"/>
</dbReference>
<comment type="caution">
    <text evidence="3">The sequence shown here is derived from an EMBL/GenBank/DDBJ whole genome shotgun (WGS) entry which is preliminary data.</text>
</comment>
<dbReference type="InterPro" id="IPR032675">
    <property type="entry name" value="LRR_dom_sf"/>
</dbReference>
<dbReference type="Proteomes" id="UP000289738">
    <property type="component" value="Chromosome A07"/>
</dbReference>
<sequence>MSSSGYDTPFSHKSKRPRHIETQSQSKNDNEEDRLSDLPDCVLLHVLSFVNAKHAVQTCVLSRRWRNLWKLLPTLTLHSSHFWTFKTFTKFVSNLLTRRDASSAVLNLDFERHGCIEPHVLKRIVNYAISHKVRNLGISVKCDIAHIPQAIFSCKTLTSLKLSVCPRGYIYGSTLFPKSLNLTALTSLHLQHFTFCANGGGASDRAEPFSACERLSDLVIDHCTVRDAKVLYISNSTLVNLTLRSDHSKEFYKIVLSTPKLRSFRFSGIPYQQICGSHVPSLEDVDIDAEIWSNSLESPLILFSWLLELANVKSLTVSASTLQIKLPCLGKLKSLKVKMKPLSPIFAMTLKAGKSKKEVMKLSLPLPDGIVNFLLQNSPSAEVAIVNCKRSLGLFDSVVTVDAGYFRIRVVRIEVDNESANNVNNMLRPGPLK</sequence>
<dbReference type="SUPFAM" id="SSF52047">
    <property type="entry name" value="RNI-like"/>
    <property type="match status" value="1"/>
</dbReference>
<evidence type="ECO:0000256" key="1">
    <source>
        <dbReference type="SAM" id="MobiDB-lite"/>
    </source>
</evidence>
<evidence type="ECO:0000313" key="4">
    <source>
        <dbReference type="Proteomes" id="UP000289738"/>
    </source>
</evidence>
<evidence type="ECO:0000259" key="2">
    <source>
        <dbReference type="PROSITE" id="PS50181"/>
    </source>
</evidence>
<dbReference type="InterPro" id="IPR001810">
    <property type="entry name" value="F-box_dom"/>
</dbReference>
<dbReference type="InterPro" id="IPR036047">
    <property type="entry name" value="F-box-like_dom_sf"/>
</dbReference>
<gene>
    <name evidence="3" type="ORF">Ahy_A07g033364</name>
</gene>
<reference evidence="3 4" key="1">
    <citation type="submission" date="2019-01" db="EMBL/GenBank/DDBJ databases">
        <title>Sequencing of cultivated peanut Arachis hypogaea provides insights into genome evolution and oil improvement.</title>
        <authorList>
            <person name="Chen X."/>
        </authorList>
    </citation>
    <scope>NUCLEOTIDE SEQUENCE [LARGE SCALE GENOMIC DNA]</scope>
    <source>
        <strain evidence="4">cv. Fuhuasheng</strain>
        <tissue evidence="3">Leaves</tissue>
    </source>
</reference>
<dbReference type="Pfam" id="PF00646">
    <property type="entry name" value="F-box"/>
    <property type="match status" value="1"/>
</dbReference>
<feature type="region of interest" description="Disordered" evidence="1">
    <location>
        <begin position="1"/>
        <end position="33"/>
    </location>
</feature>
<dbReference type="Gene3D" id="1.20.1280.50">
    <property type="match status" value="1"/>
</dbReference>
<dbReference type="PANTHER" id="PTHR34223:SF51">
    <property type="entry name" value="OS06G0556300 PROTEIN"/>
    <property type="match status" value="1"/>
</dbReference>
<dbReference type="STRING" id="3818.A0A445C903"/>
<keyword evidence="4" id="KW-1185">Reference proteome</keyword>
<organism evidence="3 4">
    <name type="scientific">Arachis hypogaea</name>
    <name type="common">Peanut</name>
    <dbReference type="NCBI Taxonomy" id="3818"/>
    <lineage>
        <taxon>Eukaryota</taxon>
        <taxon>Viridiplantae</taxon>
        <taxon>Streptophyta</taxon>
        <taxon>Embryophyta</taxon>
        <taxon>Tracheophyta</taxon>
        <taxon>Spermatophyta</taxon>
        <taxon>Magnoliopsida</taxon>
        <taxon>eudicotyledons</taxon>
        <taxon>Gunneridae</taxon>
        <taxon>Pentapetalae</taxon>
        <taxon>rosids</taxon>
        <taxon>fabids</taxon>
        <taxon>Fabales</taxon>
        <taxon>Fabaceae</taxon>
        <taxon>Papilionoideae</taxon>
        <taxon>50 kb inversion clade</taxon>
        <taxon>dalbergioids sensu lato</taxon>
        <taxon>Dalbergieae</taxon>
        <taxon>Pterocarpus clade</taxon>
        <taxon>Arachis</taxon>
    </lineage>
</organism>
<dbReference type="CDD" id="cd22160">
    <property type="entry name" value="F-box_AtFBL13-like"/>
    <property type="match status" value="1"/>
</dbReference>
<dbReference type="AlphaFoldDB" id="A0A445C903"/>
<proteinExistence type="predicted"/>
<feature type="domain" description="F-box" evidence="2">
    <location>
        <begin position="32"/>
        <end position="68"/>
    </location>
</feature>
<dbReference type="Gene3D" id="3.80.10.10">
    <property type="entry name" value="Ribonuclease Inhibitor"/>
    <property type="match status" value="1"/>
</dbReference>
<dbReference type="SMART" id="SM00256">
    <property type="entry name" value="FBOX"/>
    <property type="match status" value="1"/>
</dbReference>
<dbReference type="PANTHER" id="PTHR34223">
    <property type="entry name" value="OS11G0201299 PROTEIN"/>
    <property type="match status" value="1"/>
</dbReference>